<dbReference type="InterPro" id="IPR022783">
    <property type="entry name" value="GCFC_dom"/>
</dbReference>
<feature type="compositionally biased region" description="Basic and acidic residues" evidence="4">
    <location>
        <begin position="15"/>
        <end position="31"/>
    </location>
</feature>
<evidence type="ECO:0000313" key="6">
    <source>
        <dbReference type="EMBL" id="CAH2020001.1"/>
    </source>
</evidence>
<evidence type="ECO:0000259" key="5">
    <source>
        <dbReference type="Pfam" id="PF07842"/>
    </source>
</evidence>
<feature type="non-terminal residue" evidence="6">
    <location>
        <position position="183"/>
    </location>
</feature>
<comment type="subcellular location">
    <subcellularLocation>
        <location evidence="1">Nucleus</location>
    </subcellularLocation>
</comment>
<dbReference type="GO" id="GO:0005634">
    <property type="term" value="C:nucleus"/>
    <property type="evidence" value="ECO:0007669"/>
    <property type="project" value="UniProtKB-SubCell"/>
</dbReference>
<feature type="domain" description="GCF C-terminal" evidence="5">
    <location>
        <begin position="85"/>
        <end position="182"/>
    </location>
</feature>
<dbReference type="EMBL" id="CAKOFQ010010699">
    <property type="protein sequence ID" value="CAH2020001.1"/>
    <property type="molecule type" value="Genomic_DNA"/>
</dbReference>
<evidence type="ECO:0000256" key="1">
    <source>
        <dbReference type="ARBA" id="ARBA00004123"/>
    </source>
</evidence>
<accession>A0A9P0QH33</accession>
<evidence type="ECO:0000256" key="3">
    <source>
        <dbReference type="ARBA" id="ARBA00023242"/>
    </source>
</evidence>
<gene>
    <name evidence="6" type="ORF">ACAOBT_LOCUS37555</name>
</gene>
<evidence type="ECO:0000256" key="2">
    <source>
        <dbReference type="ARBA" id="ARBA00010801"/>
    </source>
</evidence>
<dbReference type="Proteomes" id="UP001152888">
    <property type="component" value="Unassembled WGS sequence"/>
</dbReference>
<dbReference type="PANTHER" id="PTHR12214:SF0">
    <property type="entry name" value="LD29489P"/>
    <property type="match status" value="1"/>
</dbReference>
<keyword evidence="7" id="KW-1185">Reference proteome</keyword>
<organism evidence="6 7">
    <name type="scientific">Acanthoscelides obtectus</name>
    <name type="common">Bean weevil</name>
    <name type="synonym">Bruchus obtectus</name>
    <dbReference type="NCBI Taxonomy" id="200917"/>
    <lineage>
        <taxon>Eukaryota</taxon>
        <taxon>Metazoa</taxon>
        <taxon>Ecdysozoa</taxon>
        <taxon>Arthropoda</taxon>
        <taxon>Hexapoda</taxon>
        <taxon>Insecta</taxon>
        <taxon>Pterygota</taxon>
        <taxon>Neoptera</taxon>
        <taxon>Endopterygota</taxon>
        <taxon>Coleoptera</taxon>
        <taxon>Polyphaga</taxon>
        <taxon>Cucujiformia</taxon>
        <taxon>Chrysomeloidea</taxon>
        <taxon>Chrysomelidae</taxon>
        <taxon>Bruchinae</taxon>
        <taxon>Bruchini</taxon>
        <taxon>Acanthoscelides</taxon>
    </lineage>
</organism>
<comment type="similarity">
    <text evidence="2">Belongs to the GCF family.</text>
</comment>
<dbReference type="GO" id="GO:0003677">
    <property type="term" value="F:DNA binding"/>
    <property type="evidence" value="ECO:0007669"/>
    <property type="project" value="InterPro"/>
</dbReference>
<feature type="region of interest" description="Disordered" evidence="4">
    <location>
        <begin position="1"/>
        <end position="55"/>
    </location>
</feature>
<name>A0A9P0QH33_ACAOB</name>
<dbReference type="InterPro" id="IPR012890">
    <property type="entry name" value="GCFC2-like"/>
</dbReference>
<dbReference type="AlphaFoldDB" id="A0A9P0QH33"/>
<comment type="caution">
    <text evidence="6">The sequence shown here is derived from an EMBL/GenBank/DDBJ whole genome shotgun (WGS) entry which is preliminary data.</text>
</comment>
<reference evidence="6" key="1">
    <citation type="submission" date="2022-03" db="EMBL/GenBank/DDBJ databases">
        <authorList>
            <person name="Sayadi A."/>
        </authorList>
    </citation>
    <scope>NUCLEOTIDE SEQUENCE</scope>
</reference>
<dbReference type="OrthoDB" id="429427at2759"/>
<protein>
    <recommendedName>
        <fullName evidence="5">GCF C-terminal domain-containing protein</fullName>
    </recommendedName>
</protein>
<dbReference type="PANTHER" id="PTHR12214">
    <property type="entry name" value="GC-RICH SEQUENCE DNA-BINDING FACTOR"/>
    <property type="match status" value="1"/>
</dbReference>
<keyword evidence="3" id="KW-0539">Nucleus</keyword>
<evidence type="ECO:0000313" key="7">
    <source>
        <dbReference type="Proteomes" id="UP001152888"/>
    </source>
</evidence>
<evidence type="ECO:0000256" key="4">
    <source>
        <dbReference type="SAM" id="MobiDB-lite"/>
    </source>
</evidence>
<dbReference type="Pfam" id="PF07842">
    <property type="entry name" value="GCFC"/>
    <property type="match status" value="1"/>
</dbReference>
<sequence length="183" mass="21382">DQTEEAANKGGLLRKGPEDEEKQRRAAEREGRRTRRRRAREGMSSDDEISQQDAMNFHKDREQIEAELKEVFDDVVEEYSSATNILIRFEEWRTNDLTAYTEAYATLCLPKVISPLVRMNLVFWDPLNETMDLEKLDWYRTLALYGLHDDETEESLAKDPDITLLPTIVEKVIIPKLTHLVDR</sequence>
<proteinExistence type="inferred from homology"/>
<dbReference type="GO" id="GO:0000398">
    <property type="term" value="P:mRNA splicing, via spliceosome"/>
    <property type="evidence" value="ECO:0007669"/>
    <property type="project" value="InterPro"/>
</dbReference>